<sequence>MGETNREYWLKMLEMLPIIVHISLAAMSNGQKVVELLQATVMSLLVILV</sequence>
<comment type="caution">
    <text evidence="1">The sequence shown here is derived from an EMBL/GenBank/DDBJ whole genome shotgun (WGS) entry which is preliminary data.</text>
</comment>
<accession>A0A0V0XR93</accession>
<name>A0A0V0XR93_TRIPS</name>
<dbReference type="EMBL" id="JYDU01000164">
    <property type="protein sequence ID" value="KRX90469.1"/>
    <property type="molecule type" value="Genomic_DNA"/>
</dbReference>
<gene>
    <name evidence="1" type="ORF">T4E_1327</name>
</gene>
<protein>
    <submittedName>
        <fullName evidence="1">Uncharacterized protein</fullName>
    </submittedName>
</protein>
<reference evidence="1 2" key="1">
    <citation type="submission" date="2015-01" db="EMBL/GenBank/DDBJ databases">
        <title>Evolution of Trichinella species and genotypes.</title>
        <authorList>
            <person name="Korhonen P.K."/>
            <person name="Edoardo P."/>
            <person name="Giuseppe L.R."/>
            <person name="Gasser R.B."/>
        </authorList>
    </citation>
    <scope>NUCLEOTIDE SEQUENCE [LARGE SCALE GENOMIC DNA]</scope>
    <source>
        <strain evidence="1">ISS141</strain>
    </source>
</reference>
<dbReference type="AlphaFoldDB" id="A0A0V0XR93"/>
<organism evidence="1 2">
    <name type="scientific">Trichinella pseudospiralis</name>
    <name type="common">Parasitic roundworm</name>
    <dbReference type="NCBI Taxonomy" id="6337"/>
    <lineage>
        <taxon>Eukaryota</taxon>
        <taxon>Metazoa</taxon>
        <taxon>Ecdysozoa</taxon>
        <taxon>Nematoda</taxon>
        <taxon>Enoplea</taxon>
        <taxon>Dorylaimia</taxon>
        <taxon>Trichinellida</taxon>
        <taxon>Trichinellidae</taxon>
        <taxon>Trichinella</taxon>
    </lineage>
</organism>
<evidence type="ECO:0000313" key="2">
    <source>
        <dbReference type="Proteomes" id="UP000054815"/>
    </source>
</evidence>
<proteinExistence type="predicted"/>
<evidence type="ECO:0000313" key="1">
    <source>
        <dbReference type="EMBL" id="KRX90469.1"/>
    </source>
</evidence>
<dbReference type="Proteomes" id="UP000054815">
    <property type="component" value="Unassembled WGS sequence"/>
</dbReference>